<dbReference type="GO" id="GO:0046872">
    <property type="term" value="F:metal ion binding"/>
    <property type="evidence" value="ECO:0007669"/>
    <property type="project" value="UniProtKB-KW"/>
</dbReference>
<accession>A0A0L6JL23</accession>
<evidence type="ECO:0000256" key="3">
    <source>
        <dbReference type="ARBA" id="ARBA00022741"/>
    </source>
</evidence>
<dbReference type="PATRIC" id="fig|398512.5.peg.1401"/>
<keyword evidence="5" id="KW-0460">Magnesium</keyword>
<dbReference type="GO" id="GO:0016874">
    <property type="term" value="F:ligase activity"/>
    <property type="evidence" value="ECO:0007669"/>
    <property type="project" value="UniProtKB-KW"/>
</dbReference>
<evidence type="ECO:0000256" key="1">
    <source>
        <dbReference type="ARBA" id="ARBA00022598"/>
    </source>
</evidence>
<dbReference type="EMBL" id="LGTC01000001">
    <property type="protein sequence ID" value="KNY26087.1"/>
    <property type="molecule type" value="Genomic_DNA"/>
</dbReference>
<evidence type="ECO:0000259" key="6">
    <source>
        <dbReference type="Pfam" id="PF03738"/>
    </source>
</evidence>
<dbReference type="RefSeq" id="WP_036944286.1">
    <property type="nucleotide sequence ID" value="NZ_JQKC01000027.1"/>
</dbReference>
<evidence type="ECO:0000313" key="8">
    <source>
        <dbReference type="Proteomes" id="UP000036923"/>
    </source>
</evidence>
<dbReference type="Pfam" id="PF03738">
    <property type="entry name" value="GSP_synth"/>
    <property type="match status" value="2"/>
</dbReference>
<comment type="caution">
    <text evidence="7">The sequence shown here is derived from an EMBL/GenBank/DDBJ whole genome shotgun (WGS) entry which is preliminary data.</text>
</comment>
<dbReference type="AlphaFoldDB" id="A0A0L6JL23"/>
<keyword evidence="3" id="KW-0547">Nucleotide-binding</keyword>
<evidence type="ECO:0000313" key="7">
    <source>
        <dbReference type="EMBL" id="KNY26087.1"/>
    </source>
</evidence>
<organism evidence="7 8">
    <name type="scientific">Pseudobacteroides cellulosolvens ATCC 35603 = DSM 2933</name>
    <dbReference type="NCBI Taxonomy" id="398512"/>
    <lineage>
        <taxon>Bacteria</taxon>
        <taxon>Bacillati</taxon>
        <taxon>Bacillota</taxon>
        <taxon>Clostridia</taxon>
        <taxon>Eubacteriales</taxon>
        <taxon>Oscillospiraceae</taxon>
        <taxon>Pseudobacteroides</taxon>
    </lineage>
</organism>
<keyword evidence="8" id="KW-1185">Reference proteome</keyword>
<dbReference type="SUPFAM" id="SSF56059">
    <property type="entry name" value="Glutathione synthetase ATP-binding domain-like"/>
    <property type="match status" value="2"/>
</dbReference>
<sequence>MSRQTRFNQRKHTENILFDYYMVSSSREDLIHSKFPVYLEKSVYEDMVYSAEVLDKLVRRIIERTVDHKDDMFFHYGEFPLHQLVKSLKLPLPPFFWARFDAFIREDGGIFFSEFNYDKPCAQREIIIAGECSLEENPNLHFIEDFQKAFKNLWDQFGNGAKNPNVAILVDPGHYEEAHLGFLYRDLLKPLGFETIIAGGKNLEVEGDCLYSFGNKIDIILRQFPTEHLYECNDAERILDLYQKGKILLLNDPRVVFGQTKSLFAYLWEMVERRDPFLSDEEVSVIVRTIPKSTLYDPSHMDEVIKNKNDYVIKAAYGRYSHEVYIGCMHNDNEWLETIKTVNSSTRLHILQEFCPVQKQNTMYYNGRFYDETQAMGNYGIYLTNGSFSGVCVRWSRDYLSLDETVWSSPVGIGVSPFSIVKLPSEGRKDIWNNINEKTAFEYGYTGGYTGACESFSLDALVIRQQYFNELEEASEGIWAVIEKTIQLVRENHSIFCPVLGIEDSLQDLITQNVTDHTAFIARLDWGMDPMGNWHMLEINSETPAGLMESIALNNVIKNELKIELRDPNRKLIKLIREVFESIVSDYSRFRPVRNIGFVTDSFSEDWYNTRLLSELLADTPYNIIIGEISGLSARDKRLYLYDEPLDAIYRYYPLDWLANDPYFDGVTLALMENTPSINSPVSFICQSKAFLALVWELNEQGFYEERDSKLIEKYIPKTALTAKKMKGIENYIIKPFFGREGQDITFSFSMENGKTVNSIFQEWVDLKTVQLNLHTTVYSAQNSVCPVIGTYMLSGKFGGIYTRGGSRVTDHNAVYIPTYID</sequence>
<protein>
    <submittedName>
        <fullName evidence="7">Glutathionylspermidine synthase</fullName>
    </submittedName>
</protein>
<keyword evidence="1" id="KW-0436">Ligase</keyword>
<keyword evidence="4" id="KW-0067">ATP-binding</keyword>
<dbReference type="Proteomes" id="UP000036923">
    <property type="component" value="Unassembled WGS sequence"/>
</dbReference>
<dbReference type="OrthoDB" id="9765517at2"/>
<name>A0A0L6JL23_9FIRM</name>
<reference evidence="8" key="1">
    <citation type="submission" date="2015-07" db="EMBL/GenBank/DDBJ databases">
        <title>Near-Complete Genome Sequence of the Cellulolytic Bacterium Bacteroides (Pseudobacteroides) cellulosolvens ATCC 35603.</title>
        <authorList>
            <person name="Dassa B."/>
            <person name="Utturkar S.M."/>
            <person name="Klingeman D.M."/>
            <person name="Hurt R.A."/>
            <person name="Keller M."/>
            <person name="Xu J."/>
            <person name="Reddy Y.H.K."/>
            <person name="Borovok I."/>
            <person name="Grinberg I.R."/>
            <person name="Lamed R."/>
            <person name="Zhivin O."/>
            <person name="Bayer E.A."/>
            <person name="Brown S.D."/>
        </authorList>
    </citation>
    <scope>NUCLEOTIDE SEQUENCE [LARGE SCALE GENOMIC DNA]</scope>
    <source>
        <strain evidence="8">DSM 2933</strain>
    </source>
</reference>
<evidence type="ECO:0000256" key="5">
    <source>
        <dbReference type="ARBA" id="ARBA00022842"/>
    </source>
</evidence>
<dbReference type="STRING" id="398512.Bccel_1349"/>
<dbReference type="eggNOG" id="COG0754">
    <property type="taxonomic scope" value="Bacteria"/>
</dbReference>
<dbReference type="Gene3D" id="3.30.1490.330">
    <property type="match status" value="1"/>
</dbReference>
<gene>
    <name evidence="7" type="ORF">Bccel_1349</name>
</gene>
<feature type="domain" description="Glutathionylspermidine synthase pre-ATP-grasp-like" evidence="6">
    <location>
        <begin position="12"/>
        <end position="396"/>
    </location>
</feature>
<dbReference type="eggNOG" id="COG2308">
    <property type="taxonomic scope" value="Bacteria"/>
</dbReference>
<dbReference type="GO" id="GO:0005524">
    <property type="term" value="F:ATP binding"/>
    <property type="evidence" value="ECO:0007669"/>
    <property type="project" value="UniProtKB-KW"/>
</dbReference>
<evidence type="ECO:0000256" key="4">
    <source>
        <dbReference type="ARBA" id="ARBA00022840"/>
    </source>
</evidence>
<proteinExistence type="predicted"/>
<dbReference type="InterPro" id="IPR005494">
    <property type="entry name" value="GSPS_pre-ATP-grasp-like_dom"/>
</dbReference>
<keyword evidence="2" id="KW-0479">Metal-binding</keyword>
<evidence type="ECO:0000256" key="2">
    <source>
        <dbReference type="ARBA" id="ARBA00022723"/>
    </source>
</evidence>
<feature type="domain" description="Glutathionylspermidine synthase pre-ATP-grasp-like" evidence="6">
    <location>
        <begin position="461"/>
        <end position="821"/>
    </location>
</feature>